<evidence type="ECO:0000313" key="2">
    <source>
        <dbReference type="EMBL" id="CAB4212726.1"/>
    </source>
</evidence>
<dbReference type="EMBL" id="LR797388">
    <property type="protein sequence ID" value="CAB4212726.1"/>
    <property type="molecule type" value="Genomic_DNA"/>
</dbReference>
<name>A0A6J5RNN4_9CAUD</name>
<gene>
    <name evidence="1" type="ORF">UFOVP1326_9</name>
    <name evidence="2" type="ORF">UFOVP1436_30</name>
</gene>
<organism evidence="1">
    <name type="scientific">uncultured Caudovirales phage</name>
    <dbReference type="NCBI Taxonomy" id="2100421"/>
    <lineage>
        <taxon>Viruses</taxon>
        <taxon>Duplodnaviria</taxon>
        <taxon>Heunggongvirae</taxon>
        <taxon>Uroviricota</taxon>
        <taxon>Caudoviricetes</taxon>
        <taxon>Peduoviridae</taxon>
        <taxon>Maltschvirus</taxon>
        <taxon>Maltschvirus maltsch</taxon>
    </lineage>
</organism>
<evidence type="ECO:0000313" key="1">
    <source>
        <dbReference type="EMBL" id="CAB4198963.1"/>
    </source>
</evidence>
<reference evidence="1" key="1">
    <citation type="submission" date="2020-05" db="EMBL/GenBank/DDBJ databases">
        <authorList>
            <person name="Chiriac C."/>
            <person name="Salcher M."/>
            <person name="Ghai R."/>
            <person name="Kavagutti S V."/>
        </authorList>
    </citation>
    <scope>NUCLEOTIDE SEQUENCE</scope>
</reference>
<evidence type="ECO:0008006" key="3">
    <source>
        <dbReference type="Google" id="ProtNLM"/>
    </source>
</evidence>
<protein>
    <recommendedName>
        <fullName evidence="3">Conjugal transfer protein TraR</fullName>
    </recommendedName>
</protein>
<accession>A0A6J5RNN4</accession>
<dbReference type="EMBL" id="LR797276">
    <property type="protein sequence ID" value="CAB4198963.1"/>
    <property type="molecule type" value="Genomic_DNA"/>
</dbReference>
<sequence length="61" mass="6692">MDDADVAQRNTELIDEMRLRKQREKAVIPAGAPGDCDFCGEWTGRLVLGACAPCRDKLGLD</sequence>
<proteinExistence type="predicted"/>